<dbReference type="EMBL" id="CP051461">
    <property type="protein sequence ID" value="QJC55321.1"/>
    <property type="molecule type" value="Genomic_DNA"/>
</dbReference>
<evidence type="ECO:0000313" key="4">
    <source>
        <dbReference type="Proteomes" id="UP000502041"/>
    </source>
</evidence>
<proteinExistence type="predicted"/>
<feature type="transmembrane region" description="Helical" evidence="1">
    <location>
        <begin position="44"/>
        <end position="68"/>
    </location>
</feature>
<evidence type="ECO:0000256" key="1">
    <source>
        <dbReference type="SAM" id="Phobius"/>
    </source>
</evidence>
<dbReference type="InterPro" id="IPR007038">
    <property type="entry name" value="HupE_UreJ"/>
</dbReference>
<organism evidence="3 4">
    <name type="scientific">Polaromonas vacuolata</name>
    <dbReference type="NCBI Taxonomy" id="37448"/>
    <lineage>
        <taxon>Bacteria</taxon>
        <taxon>Pseudomonadati</taxon>
        <taxon>Pseudomonadota</taxon>
        <taxon>Betaproteobacteria</taxon>
        <taxon>Burkholderiales</taxon>
        <taxon>Comamonadaceae</taxon>
        <taxon>Polaromonas</taxon>
    </lineage>
</organism>
<keyword evidence="1" id="KW-0812">Transmembrane</keyword>
<feature type="chain" id="PRO_5026251835" evidence="2">
    <location>
        <begin position="35"/>
        <end position="210"/>
    </location>
</feature>
<feature type="transmembrane region" description="Helical" evidence="1">
    <location>
        <begin position="155"/>
        <end position="178"/>
    </location>
</feature>
<reference evidence="3 4" key="1">
    <citation type="submission" date="2020-04" db="EMBL/GenBank/DDBJ databases">
        <title>Complete genome of a Psychrophilic, Marine, Gas Vacuolate Bacterium Polaromonas vacuolata KCTC 22033T.</title>
        <authorList>
            <person name="Hwang K."/>
            <person name="Kim K.M."/>
        </authorList>
    </citation>
    <scope>NUCLEOTIDE SEQUENCE [LARGE SCALE GENOMIC DNA]</scope>
    <source>
        <strain evidence="3 4">KCTC 22033</strain>
    </source>
</reference>
<name>A0A6H2H621_9BURK</name>
<sequence length="210" mass="21042">MTQHLNVAPTPQKLSRYKSYAGLLLLCFAASANAHSGEGVAGGFISGFLHPLSGLDHLLAMVAVGIWGATLGRPLVWALPVAFPMLMVVGGVLGIAQVPLPFVEVGIAASVIVLGLSIASAWRAPMVIAVGIVAVFGVFHGHAHGTELPKTAAPAAYAAGFVISTGLLHLAGIAIGLVKGLPRGGQVLRASGGVIAAAGVWILAGMPGVA</sequence>
<feature type="signal peptide" evidence="2">
    <location>
        <begin position="1"/>
        <end position="34"/>
    </location>
</feature>
<dbReference type="RefSeq" id="WP_168921206.1">
    <property type="nucleotide sequence ID" value="NZ_CP051461.1"/>
</dbReference>
<feature type="transmembrane region" description="Helical" evidence="1">
    <location>
        <begin position="190"/>
        <end position="209"/>
    </location>
</feature>
<evidence type="ECO:0000256" key="2">
    <source>
        <dbReference type="SAM" id="SignalP"/>
    </source>
</evidence>
<keyword evidence="1" id="KW-0472">Membrane</keyword>
<dbReference type="Proteomes" id="UP000502041">
    <property type="component" value="Chromosome"/>
</dbReference>
<dbReference type="Pfam" id="PF04955">
    <property type="entry name" value="HupE_UreJ"/>
    <property type="match status" value="1"/>
</dbReference>
<protein>
    <submittedName>
        <fullName evidence="3">Uncharacterized protein</fullName>
    </submittedName>
</protein>
<evidence type="ECO:0000313" key="3">
    <source>
        <dbReference type="EMBL" id="QJC55321.1"/>
    </source>
</evidence>
<dbReference type="KEGG" id="pvac:HC248_00599"/>
<keyword evidence="1" id="KW-1133">Transmembrane helix</keyword>
<feature type="transmembrane region" description="Helical" evidence="1">
    <location>
        <begin position="126"/>
        <end position="143"/>
    </location>
</feature>
<dbReference type="PIRSF" id="PIRSF016919">
    <property type="entry name" value="HupE_UreJ"/>
    <property type="match status" value="1"/>
</dbReference>
<keyword evidence="2" id="KW-0732">Signal</keyword>
<feature type="transmembrane region" description="Helical" evidence="1">
    <location>
        <begin position="75"/>
        <end position="96"/>
    </location>
</feature>
<accession>A0A6H2H621</accession>
<feature type="transmembrane region" description="Helical" evidence="1">
    <location>
        <begin position="102"/>
        <end position="119"/>
    </location>
</feature>
<gene>
    <name evidence="3" type="ORF">HC248_00599</name>
</gene>
<dbReference type="AlphaFoldDB" id="A0A6H2H621"/>
<keyword evidence="4" id="KW-1185">Reference proteome</keyword>